<reference evidence="1" key="1">
    <citation type="journal article" date="2021" name="Proc. Natl. Acad. Sci. U.S.A.">
        <title>A Catalog of Tens of Thousands of Viruses from Human Metagenomes Reveals Hidden Associations with Chronic Diseases.</title>
        <authorList>
            <person name="Tisza M.J."/>
            <person name="Buck C.B."/>
        </authorList>
    </citation>
    <scope>NUCLEOTIDE SEQUENCE</scope>
    <source>
        <strain evidence="1">Ctu3o5</strain>
    </source>
</reference>
<dbReference type="EMBL" id="BK015984">
    <property type="protein sequence ID" value="DAF88355.1"/>
    <property type="molecule type" value="Genomic_DNA"/>
</dbReference>
<protein>
    <submittedName>
        <fullName evidence="1">Uncharacterized protein</fullName>
    </submittedName>
</protein>
<sequence>MKQYKLLKDLPGLKKGTILSEGKSLFGARTLITKNDVGPIFIGNDLTEELFEEIKEPVDSIHWKPKIGDRCFVLENTNIRPTAYTGMLRDYNAWRTGRVFRTEEECEKARDRELAEVRLQRTSDFKPDFENGEGGWTVFFSYMHKELHPIRESYSDSGEPVRYATEEEAKKSIKENREDWLIYFGIDPSDTNES</sequence>
<evidence type="ECO:0000313" key="1">
    <source>
        <dbReference type="EMBL" id="DAF88355.1"/>
    </source>
</evidence>
<name>A0A8S5U1M3_9CAUD</name>
<organism evidence="1">
    <name type="scientific">Myoviridae sp. ctu3o5</name>
    <dbReference type="NCBI Taxonomy" id="2825198"/>
    <lineage>
        <taxon>Viruses</taxon>
        <taxon>Duplodnaviria</taxon>
        <taxon>Heunggongvirae</taxon>
        <taxon>Uroviricota</taxon>
        <taxon>Caudoviricetes</taxon>
    </lineage>
</organism>
<proteinExistence type="predicted"/>
<accession>A0A8S5U1M3</accession>